<dbReference type="Proteomes" id="UP000198651">
    <property type="component" value="Chromosome I"/>
</dbReference>
<dbReference type="GO" id="GO:0005524">
    <property type="term" value="F:ATP binding"/>
    <property type="evidence" value="ECO:0007669"/>
    <property type="project" value="UniProtKB-KW"/>
</dbReference>
<dbReference type="Gene3D" id="1.10.510.10">
    <property type="entry name" value="Transferase(Phosphotransferase) domain 1"/>
    <property type="match status" value="1"/>
</dbReference>
<dbReference type="PANTHER" id="PTHR43671:SF13">
    <property type="entry name" value="SERINE_THREONINE-PROTEIN KINASE NEK2"/>
    <property type="match status" value="1"/>
</dbReference>
<dbReference type="GO" id="GO:0004674">
    <property type="term" value="F:protein serine/threonine kinase activity"/>
    <property type="evidence" value="ECO:0007669"/>
    <property type="project" value="UniProtKB-EC"/>
</dbReference>
<keyword evidence="4 7" id="KW-0418">Kinase</keyword>
<dbReference type="CDD" id="cd14014">
    <property type="entry name" value="STKc_PknB_like"/>
    <property type="match status" value="1"/>
</dbReference>
<sequence length="314" mass="35558">MRKQKSKPLPHQYRLLDYTILEVLSTGGFSIVYLAKDRRGSLVVIKEYVPANFAYRQVDGSEIVIAAGKEKSFKYGMRCFFQEGHALAKLSHPNVVRILNFFRANGTVYLVLRYEEGQTLYNYIKMRVPHGFISEQFLLKVFIHLLSGVRKIHSCRFIHLDIKPANIYLRKDGTPVLIDFGASRTAFPVISPEKRGVVPMYTHGYASPEQYNKSGLLGPWSDFYALGASLYACMGLKAPQAANERMKEDKLIPAKILLSGRYSDELIDLVDRCLSLDTVGRPGSGREIQSILISILRCQERAKVVKSRYVPIVC</sequence>
<organism evidence="7 8">
    <name type="scientific">Candidatus Ichthyocystis hellenicum</name>
    <dbReference type="NCBI Taxonomy" id="1561003"/>
    <lineage>
        <taxon>Bacteria</taxon>
        <taxon>Pseudomonadati</taxon>
        <taxon>Pseudomonadota</taxon>
        <taxon>Betaproteobacteria</taxon>
        <taxon>Burkholderiales</taxon>
        <taxon>Candidatus Ichthyocystis</taxon>
    </lineage>
</organism>
<gene>
    <name evidence="7" type="primary">prkC</name>
    <name evidence="7" type="ORF">Ark11_0426</name>
</gene>
<dbReference type="EC" id="2.7.11.1" evidence="1"/>
<dbReference type="STRING" id="1561003.Ark11_0426"/>
<evidence type="ECO:0000256" key="1">
    <source>
        <dbReference type="ARBA" id="ARBA00012513"/>
    </source>
</evidence>
<evidence type="ECO:0000256" key="3">
    <source>
        <dbReference type="ARBA" id="ARBA00022741"/>
    </source>
</evidence>
<dbReference type="InterPro" id="IPR000719">
    <property type="entry name" value="Prot_kinase_dom"/>
</dbReference>
<reference evidence="8" key="1">
    <citation type="submission" date="2015-11" db="EMBL/GenBank/DDBJ databases">
        <authorList>
            <person name="Seth-Smith H.M.B."/>
        </authorList>
    </citation>
    <scope>NUCLEOTIDE SEQUENCE [LARGE SCALE GENOMIC DNA]</scope>
    <source>
        <strain evidence="8">2013Ark11</strain>
    </source>
</reference>
<dbReference type="Pfam" id="PF00069">
    <property type="entry name" value="Pkinase"/>
    <property type="match status" value="1"/>
</dbReference>
<dbReference type="InterPro" id="IPR011009">
    <property type="entry name" value="Kinase-like_dom_sf"/>
</dbReference>
<dbReference type="EMBL" id="LN906597">
    <property type="protein sequence ID" value="CUT17275.1"/>
    <property type="molecule type" value="Genomic_DNA"/>
</dbReference>
<evidence type="ECO:0000259" key="6">
    <source>
        <dbReference type="PROSITE" id="PS50011"/>
    </source>
</evidence>
<evidence type="ECO:0000313" key="8">
    <source>
        <dbReference type="Proteomes" id="UP000198651"/>
    </source>
</evidence>
<dbReference type="PATRIC" id="fig|1561003.3.peg.443"/>
<evidence type="ECO:0000256" key="5">
    <source>
        <dbReference type="ARBA" id="ARBA00022840"/>
    </source>
</evidence>
<dbReference type="PROSITE" id="PS00108">
    <property type="entry name" value="PROTEIN_KINASE_ST"/>
    <property type="match status" value="1"/>
</dbReference>
<keyword evidence="8" id="KW-1185">Reference proteome</keyword>
<name>A0A0S4M1V9_9BURK</name>
<evidence type="ECO:0000256" key="2">
    <source>
        <dbReference type="ARBA" id="ARBA00022679"/>
    </source>
</evidence>
<dbReference type="InterPro" id="IPR008271">
    <property type="entry name" value="Ser/Thr_kinase_AS"/>
</dbReference>
<evidence type="ECO:0000313" key="7">
    <source>
        <dbReference type="EMBL" id="CUT17275.1"/>
    </source>
</evidence>
<keyword evidence="2" id="KW-0808">Transferase</keyword>
<keyword evidence="3" id="KW-0547">Nucleotide-binding</keyword>
<dbReference type="InterPro" id="IPR050660">
    <property type="entry name" value="NEK_Ser/Thr_kinase"/>
</dbReference>
<proteinExistence type="predicted"/>
<dbReference type="RefSeq" id="WP_092342102.1">
    <property type="nucleotide sequence ID" value="NZ_FLSL01000086.1"/>
</dbReference>
<dbReference type="SMART" id="SM00220">
    <property type="entry name" value="S_TKc"/>
    <property type="match status" value="1"/>
</dbReference>
<dbReference type="SUPFAM" id="SSF56112">
    <property type="entry name" value="Protein kinase-like (PK-like)"/>
    <property type="match status" value="1"/>
</dbReference>
<protein>
    <recommendedName>
        <fullName evidence="1">non-specific serine/threonine protein kinase</fullName>
        <ecNumber evidence="1">2.7.11.1</ecNumber>
    </recommendedName>
</protein>
<feature type="domain" description="Protein kinase" evidence="6">
    <location>
        <begin position="18"/>
        <end position="293"/>
    </location>
</feature>
<dbReference type="AlphaFoldDB" id="A0A0S4M1V9"/>
<evidence type="ECO:0000256" key="4">
    <source>
        <dbReference type="ARBA" id="ARBA00022777"/>
    </source>
</evidence>
<accession>A0A0S4M1V9</accession>
<keyword evidence="5" id="KW-0067">ATP-binding</keyword>
<dbReference type="PANTHER" id="PTHR43671">
    <property type="entry name" value="SERINE/THREONINE-PROTEIN KINASE NEK"/>
    <property type="match status" value="1"/>
</dbReference>
<dbReference type="OrthoDB" id="9816047at2"/>
<dbReference type="PROSITE" id="PS50011">
    <property type="entry name" value="PROTEIN_KINASE_DOM"/>
    <property type="match status" value="1"/>
</dbReference>